<name>A0A0F9KMD3_9ZZZZ</name>
<dbReference type="PANTHER" id="PTHR43611">
    <property type="entry name" value="ALPHA-D-GLUCOSE 1-PHOSPHATE PHOSPHATASE"/>
    <property type="match status" value="1"/>
</dbReference>
<dbReference type="Gene3D" id="1.10.150.240">
    <property type="entry name" value="Putative phosphatase, domain 2"/>
    <property type="match status" value="1"/>
</dbReference>
<evidence type="ECO:0008006" key="2">
    <source>
        <dbReference type="Google" id="ProtNLM"/>
    </source>
</evidence>
<comment type="caution">
    <text evidence="1">The sequence shown here is derived from an EMBL/GenBank/DDBJ whole genome shotgun (WGS) entry which is preliminary data.</text>
</comment>
<dbReference type="InterPro" id="IPR023198">
    <property type="entry name" value="PGP-like_dom2"/>
</dbReference>
<organism evidence="1">
    <name type="scientific">marine sediment metagenome</name>
    <dbReference type="NCBI Taxonomy" id="412755"/>
    <lineage>
        <taxon>unclassified sequences</taxon>
        <taxon>metagenomes</taxon>
        <taxon>ecological metagenomes</taxon>
    </lineage>
</organism>
<dbReference type="SFLD" id="SFLDS00003">
    <property type="entry name" value="Haloacid_Dehalogenase"/>
    <property type="match status" value="1"/>
</dbReference>
<dbReference type="PANTHER" id="PTHR43611:SF3">
    <property type="entry name" value="FLAVIN MONONUCLEOTIDE HYDROLASE 1, CHLOROPLATIC"/>
    <property type="match status" value="1"/>
</dbReference>
<proteinExistence type="predicted"/>
<dbReference type="InterPro" id="IPR006439">
    <property type="entry name" value="HAD-SF_hydro_IA"/>
</dbReference>
<dbReference type="Pfam" id="PF00702">
    <property type="entry name" value="Hydrolase"/>
    <property type="match status" value="1"/>
</dbReference>
<dbReference type="PRINTS" id="PR00413">
    <property type="entry name" value="HADHALOGNASE"/>
</dbReference>
<evidence type="ECO:0000313" key="1">
    <source>
        <dbReference type="EMBL" id="KKM75906.1"/>
    </source>
</evidence>
<gene>
    <name evidence="1" type="ORF">LCGC14_1385520</name>
</gene>
<dbReference type="InterPro" id="IPR023214">
    <property type="entry name" value="HAD_sf"/>
</dbReference>
<reference evidence="1" key="1">
    <citation type="journal article" date="2015" name="Nature">
        <title>Complex archaea that bridge the gap between prokaryotes and eukaryotes.</title>
        <authorList>
            <person name="Spang A."/>
            <person name="Saw J.H."/>
            <person name="Jorgensen S.L."/>
            <person name="Zaremba-Niedzwiedzka K."/>
            <person name="Martijn J."/>
            <person name="Lind A.E."/>
            <person name="van Eijk R."/>
            <person name="Schleper C."/>
            <person name="Guy L."/>
            <person name="Ettema T.J."/>
        </authorList>
    </citation>
    <scope>NUCLEOTIDE SEQUENCE</scope>
</reference>
<dbReference type="SFLD" id="SFLDG01129">
    <property type="entry name" value="C1.5:_HAD__Beta-PGM__Phosphata"/>
    <property type="match status" value="1"/>
</dbReference>
<protein>
    <recommendedName>
        <fullName evidence="2">HAD family phosphatase</fullName>
    </recommendedName>
</protein>
<dbReference type="AlphaFoldDB" id="A0A0F9KMD3"/>
<dbReference type="NCBIfam" id="TIGR01509">
    <property type="entry name" value="HAD-SF-IA-v3"/>
    <property type="match status" value="1"/>
</dbReference>
<dbReference type="SUPFAM" id="SSF56784">
    <property type="entry name" value="HAD-like"/>
    <property type="match status" value="1"/>
</dbReference>
<accession>A0A0F9KMD3</accession>
<dbReference type="InterPro" id="IPR036412">
    <property type="entry name" value="HAD-like_sf"/>
</dbReference>
<dbReference type="CDD" id="cd02603">
    <property type="entry name" value="HAD_sEH-N_like"/>
    <property type="match status" value="1"/>
</dbReference>
<dbReference type="EMBL" id="LAZR01008896">
    <property type="protein sequence ID" value="KKM75906.1"/>
    <property type="molecule type" value="Genomic_DNA"/>
</dbReference>
<dbReference type="Gene3D" id="3.40.50.1000">
    <property type="entry name" value="HAD superfamily/HAD-like"/>
    <property type="match status" value="1"/>
</dbReference>
<sequence>MADRRVIQAAVFDLGGVVVDICVEATARYWAEAMQADLAEVLDPFMDDTRYQLMERGEMTMADYHAHMVRRLGGDLSFQDFVAGWNSLLRDPLPGVEGLLAELAAAVRLVALTNTNATHAARWRHTCQAELAHFERVFVSYEIGARKPEPACYRHVLDYLALPPERVAFIDDSPENVAAAEALGMRGIVAEGTDQIARRLAELGVPLNGDGGHSKCSG</sequence>